<reference evidence="2" key="1">
    <citation type="submission" date="2023-03" db="EMBL/GenBank/DDBJ databases">
        <title>Massive genome expansion in bonnet fungi (Mycena s.s.) driven by repeated elements and novel gene families across ecological guilds.</title>
        <authorList>
            <consortium name="Lawrence Berkeley National Laboratory"/>
            <person name="Harder C.B."/>
            <person name="Miyauchi S."/>
            <person name="Viragh M."/>
            <person name="Kuo A."/>
            <person name="Thoen E."/>
            <person name="Andreopoulos B."/>
            <person name="Lu D."/>
            <person name="Skrede I."/>
            <person name="Drula E."/>
            <person name="Henrissat B."/>
            <person name="Morin E."/>
            <person name="Kohler A."/>
            <person name="Barry K."/>
            <person name="LaButti K."/>
            <person name="Morin E."/>
            <person name="Salamov A."/>
            <person name="Lipzen A."/>
            <person name="Mereny Z."/>
            <person name="Hegedus B."/>
            <person name="Baldrian P."/>
            <person name="Stursova M."/>
            <person name="Weitz H."/>
            <person name="Taylor A."/>
            <person name="Grigoriev I.V."/>
            <person name="Nagy L.G."/>
            <person name="Martin F."/>
            <person name="Kauserud H."/>
        </authorList>
    </citation>
    <scope>NUCLEOTIDE SEQUENCE</scope>
    <source>
        <strain evidence="2">9284</strain>
    </source>
</reference>
<keyword evidence="1" id="KW-0812">Transmembrane</keyword>
<dbReference type="Proteomes" id="UP001221142">
    <property type="component" value="Unassembled WGS sequence"/>
</dbReference>
<keyword evidence="1" id="KW-1133">Transmembrane helix</keyword>
<keyword evidence="1" id="KW-0472">Membrane</keyword>
<evidence type="ECO:0000313" key="2">
    <source>
        <dbReference type="EMBL" id="KAJ7611846.1"/>
    </source>
</evidence>
<proteinExistence type="predicted"/>
<dbReference type="EMBL" id="JARKIF010000032">
    <property type="protein sequence ID" value="KAJ7611846.1"/>
    <property type="molecule type" value="Genomic_DNA"/>
</dbReference>
<keyword evidence="3" id="KW-1185">Reference proteome</keyword>
<evidence type="ECO:0000256" key="1">
    <source>
        <dbReference type="SAM" id="Phobius"/>
    </source>
</evidence>
<sequence>MGCSINGVPREMYSLHAADAGRRTLPAGLKRSITFSGVASSATVILGALAWIIFMLWIFGVLPKRVPRIPFDRVKENFRRWASQWWPQKTEPEMYDDASAPSAAFRRQAQLAAELRAAKGQLKGRGSGVAAEKTKARIRVLEKLQISAQNCE</sequence>
<gene>
    <name evidence="2" type="ORF">FB45DRAFT_941165</name>
</gene>
<protein>
    <submittedName>
        <fullName evidence="2">Uncharacterized protein</fullName>
    </submittedName>
</protein>
<name>A0AAD7B6Z1_9AGAR</name>
<accession>A0AAD7B6Z1</accession>
<dbReference type="AlphaFoldDB" id="A0AAD7B6Z1"/>
<organism evidence="2 3">
    <name type="scientific">Roridomyces roridus</name>
    <dbReference type="NCBI Taxonomy" id="1738132"/>
    <lineage>
        <taxon>Eukaryota</taxon>
        <taxon>Fungi</taxon>
        <taxon>Dikarya</taxon>
        <taxon>Basidiomycota</taxon>
        <taxon>Agaricomycotina</taxon>
        <taxon>Agaricomycetes</taxon>
        <taxon>Agaricomycetidae</taxon>
        <taxon>Agaricales</taxon>
        <taxon>Marasmiineae</taxon>
        <taxon>Mycenaceae</taxon>
        <taxon>Roridomyces</taxon>
    </lineage>
</organism>
<evidence type="ECO:0000313" key="3">
    <source>
        <dbReference type="Proteomes" id="UP001221142"/>
    </source>
</evidence>
<comment type="caution">
    <text evidence="2">The sequence shown here is derived from an EMBL/GenBank/DDBJ whole genome shotgun (WGS) entry which is preliminary data.</text>
</comment>
<feature type="transmembrane region" description="Helical" evidence="1">
    <location>
        <begin position="33"/>
        <end position="59"/>
    </location>
</feature>